<comment type="caution">
    <text evidence="2">The sequence shown here is derived from an EMBL/GenBank/DDBJ whole genome shotgun (WGS) entry which is preliminary data.</text>
</comment>
<gene>
    <name evidence="2" type="ORF">F2Q70_00010103</name>
</gene>
<evidence type="ECO:0000256" key="1">
    <source>
        <dbReference type="SAM" id="MobiDB-lite"/>
    </source>
</evidence>
<organism evidence="2">
    <name type="scientific">Brassica cretica</name>
    <name type="common">Mustard</name>
    <dbReference type="NCBI Taxonomy" id="69181"/>
    <lineage>
        <taxon>Eukaryota</taxon>
        <taxon>Viridiplantae</taxon>
        <taxon>Streptophyta</taxon>
        <taxon>Embryophyta</taxon>
        <taxon>Tracheophyta</taxon>
        <taxon>Spermatophyta</taxon>
        <taxon>Magnoliopsida</taxon>
        <taxon>eudicotyledons</taxon>
        <taxon>Gunneridae</taxon>
        <taxon>Pentapetalae</taxon>
        <taxon>rosids</taxon>
        <taxon>malvids</taxon>
        <taxon>Brassicales</taxon>
        <taxon>Brassicaceae</taxon>
        <taxon>Brassiceae</taxon>
        <taxon>Brassica</taxon>
    </lineage>
</organism>
<feature type="region of interest" description="Disordered" evidence="1">
    <location>
        <begin position="86"/>
        <end position="108"/>
    </location>
</feature>
<dbReference type="EMBL" id="QGKY02000089">
    <property type="protein sequence ID" value="KAF2614901.1"/>
    <property type="molecule type" value="Genomic_DNA"/>
</dbReference>
<accession>A0A8S9MAG4</accession>
<reference evidence="2" key="1">
    <citation type="submission" date="2019-12" db="EMBL/GenBank/DDBJ databases">
        <title>Genome sequencing and annotation of Brassica cretica.</title>
        <authorList>
            <person name="Studholme D.J."/>
            <person name="Sarris P.F."/>
        </authorList>
    </citation>
    <scope>NUCLEOTIDE SEQUENCE</scope>
    <source>
        <strain evidence="2">PFS-102/07</strain>
        <tissue evidence="2">Leaf</tissue>
    </source>
</reference>
<name>A0A8S9MAG4_BRACR</name>
<proteinExistence type="predicted"/>
<protein>
    <submittedName>
        <fullName evidence="2">Uncharacterized protein</fullName>
    </submittedName>
</protein>
<sequence length="108" mass="11629">MTELKDVSLFRGSWLSEVCLEGQSWARCESLSNRFVVGLRYRGEPTMVVRPSPVIAPATSGRTSCFILNLISSGCYRKGEAIRIKSGGRAAGKRAKPQNGKKPAGKGG</sequence>
<dbReference type="AlphaFoldDB" id="A0A8S9MAG4"/>
<evidence type="ECO:0000313" key="2">
    <source>
        <dbReference type="EMBL" id="KAF2614901.1"/>
    </source>
</evidence>